<organism evidence="1 2">
    <name type="scientific">Mycena metata</name>
    <dbReference type="NCBI Taxonomy" id="1033252"/>
    <lineage>
        <taxon>Eukaryota</taxon>
        <taxon>Fungi</taxon>
        <taxon>Dikarya</taxon>
        <taxon>Basidiomycota</taxon>
        <taxon>Agaricomycotina</taxon>
        <taxon>Agaricomycetes</taxon>
        <taxon>Agaricomycetidae</taxon>
        <taxon>Agaricales</taxon>
        <taxon>Marasmiineae</taxon>
        <taxon>Mycenaceae</taxon>
        <taxon>Mycena</taxon>
    </lineage>
</organism>
<reference evidence="1" key="1">
    <citation type="submission" date="2023-03" db="EMBL/GenBank/DDBJ databases">
        <title>Massive genome expansion in bonnet fungi (Mycena s.s.) driven by repeated elements and novel gene families across ecological guilds.</title>
        <authorList>
            <consortium name="Lawrence Berkeley National Laboratory"/>
            <person name="Harder C.B."/>
            <person name="Miyauchi S."/>
            <person name="Viragh M."/>
            <person name="Kuo A."/>
            <person name="Thoen E."/>
            <person name="Andreopoulos B."/>
            <person name="Lu D."/>
            <person name="Skrede I."/>
            <person name="Drula E."/>
            <person name="Henrissat B."/>
            <person name="Morin E."/>
            <person name="Kohler A."/>
            <person name="Barry K."/>
            <person name="LaButti K."/>
            <person name="Morin E."/>
            <person name="Salamov A."/>
            <person name="Lipzen A."/>
            <person name="Mereny Z."/>
            <person name="Hegedus B."/>
            <person name="Baldrian P."/>
            <person name="Stursova M."/>
            <person name="Weitz H."/>
            <person name="Taylor A."/>
            <person name="Grigoriev I.V."/>
            <person name="Nagy L.G."/>
            <person name="Martin F."/>
            <person name="Kauserud H."/>
        </authorList>
    </citation>
    <scope>NUCLEOTIDE SEQUENCE</scope>
    <source>
        <strain evidence="1">CBHHK182m</strain>
    </source>
</reference>
<name>A0AAD7HIP8_9AGAR</name>
<evidence type="ECO:0000313" key="2">
    <source>
        <dbReference type="Proteomes" id="UP001215598"/>
    </source>
</evidence>
<protein>
    <submittedName>
        <fullName evidence="1">Uncharacterized protein</fullName>
    </submittedName>
</protein>
<evidence type="ECO:0000313" key="1">
    <source>
        <dbReference type="EMBL" id="KAJ7721635.1"/>
    </source>
</evidence>
<dbReference type="Proteomes" id="UP001215598">
    <property type="component" value="Unassembled WGS sequence"/>
</dbReference>
<sequence length="92" mass="9875">MFSLHHFSGARLSAATDRVRSGSCGQLIRGSAGIFGLQLLDKTLFADASPDLEKHALEGHGVDDKIETLNVLDPNAPPSALDRTSFWDAALR</sequence>
<dbReference type="EMBL" id="JARKIB010000228">
    <property type="protein sequence ID" value="KAJ7721635.1"/>
    <property type="molecule type" value="Genomic_DNA"/>
</dbReference>
<proteinExistence type="predicted"/>
<gene>
    <name evidence="1" type="ORF">B0H16DRAFT_1738184</name>
</gene>
<dbReference type="AlphaFoldDB" id="A0AAD7HIP8"/>
<comment type="caution">
    <text evidence="1">The sequence shown here is derived from an EMBL/GenBank/DDBJ whole genome shotgun (WGS) entry which is preliminary data.</text>
</comment>
<keyword evidence="2" id="KW-1185">Reference proteome</keyword>
<accession>A0AAD7HIP8</accession>